<dbReference type="InterPro" id="IPR000873">
    <property type="entry name" value="AMP-dep_synth/lig_dom"/>
</dbReference>
<sequence length="538" mass="57245">MSQETPSTMVAAFRRTVATRPHEIALRTAGGGPAYTWSEYAERVAAIAGGLAEAGVRHGDPVALLLTNRPEFHFFDTAAQHLGAVPFSCYNTSSPEQIEYLLAASGATVAVTERRLAPAFATSKPHRLILADEDFGGPSLDLDGAQVTPGDLLTLVYTSGTTGRPKGVEITHANMVAMVGTTVPLLDVRPGDRMISFLPAAHIADRWASHYIHLWAGTELTTLDDHRQILAALTEVRPTLFGGVPQVWLRLVAGIKRIPELAPALDLAVRSLRAHGAVPAELEQRVLAPLRAQLGLDQVRLAITAAAPTPPETIELVNAIGVPLIEGWGMSEVAGLGTLVPPGEFRTGTIGLPLPGLETRLLDDGELLVRGPSITRGYRDMPEETAAAIDADGWLHTGDVARQDEDGYLRLVDRKKELLITTGGKNIAPAGVELAVRTACPLIGQVVVIGDGRDHLTALIVLDPEAAADPADPAVAQAVADGVAKANATLSRPEQIRAYEILPDVWVPGGELVTPTMKVRRHAVLRRYAAEVEALYAS</sequence>
<gene>
    <name evidence="5" type="ORF">JKJ07_25735</name>
</gene>
<accession>A0ABS1VTC0</accession>
<evidence type="ECO:0000256" key="1">
    <source>
        <dbReference type="ARBA" id="ARBA00022741"/>
    </source>
</evidence>
<evidence type="ECO:0000313" key="6">
    <source>
        <dbReference type="Proteomes" id="UP000598996"/>
    </source>
</evidence>
<evidence type="ECO:0000259" key="4">
    <source>
        <dbReference type="Pfam" id="PF00501"/>
    </source>
</evidence>
<proteinExistence type="predicted"/>
<organism evidence="5 6">
    <name type="scientific">Paractinoplanes lichenicola</name>
    <dbReference type="NCBI Taxonomy" id="2802976"/>
    <lineage>
        <taxon>Bacteria</taxon>
        <taxon>Bacillati</taxon>
        <taxon>Actinomycetota</taxon>
        <taxon>Actinomycetes</taxon>
        <taxon>Micromonosporales</taxon>
        <taxon>Micromonosporaceae</taxon>
        <taxon>Paractinoplanes</taxon>
    </lineage>
</organism>
<dbReference type="Pfam" id="PF00501">
    <property type="entry name" value="AMP-binding"/>
    <property type="match status" value="1"/>
</dbReference>
<dbReference type="InterPro" id="IPR045851">
    <property type="entry name" value="AMP-bd_C_sf"/>
</dbReference>
<keyword evidence="1" id="KW-0547">Nucleotide-binding</keyword>
<dbReference type="PANTHER" id="PTHR43272">
    <property type="entry name" value="LONG-CHAIN-FATTY-ACID--COA LIGASE"/>
    <property type="match status" value="1"/>
</dbReference>
<comment type="caution">
    <text evidence="5">The sequence shown here is derived from an EMBL/GenBank/DDBJ whole genome shotgun (WGS) entry which is preliminary data.</text>
</comment>
<feature type="domain" description="AMP-dependent synthetase/ligase" evidence="4">
    <location>
        <begin position="13"/>
        <end position="378"/>
    </location>
</feature>
<dbReference type="Pfam" id="PF23562">
    <property type="entry name" value="AMP-binding_C_3"/>
    <property type="match status" value="1"/>
</dbReference>
<protein>
    <submittedName>
        <fullName evidence="5">AMP-binding protein</fullName>
    </submittedName>
</protein>
<reference evidence="5 6" key="1">
    <citation type="submission" date="2021-01" db="EMBL/GenBank/DDBJ databases">
        <title>Actinoplanes sp. nov. LDG1-01 isolated from lichen.</title>
        <authorList>
            <person name="Saeng-In P."/>
            <person name="Phongsopitanun W."/>
            <person name="Kanchanasin P."/>
            <person name="Yuki M."/>
            <person name="Kudo T."/>
            <person name="Ohkuma M."/>
            <person name="Tanasupawat S."/>
        </authorList>
    </citation>
    <scope>NUCLEOTIDE SEQUENCE [LARGE SCALE GENOMIC DNA]</scope>
    <source>
        <strain evidence="5 6">LDG1-01</strain>
    </source>
</reference>
<dbReference type="PANTHER" id="PTHR43272:SF33">
    <property type="entry name" value="AMP-BINDING DOMAIN-CONTAINING PROTEIN-RELATED"/>
    <property type="match status" value="1"/>
</dbReference>
<evidence type="ECO:0000313" key="5">
    <source>
        <dbReference type="EMBL" id="MBL7257710.1"/>
    </source>
</evidence>
<dbReference type="InterPro" id="IPR042099">
    <property type="entry name" value="ANL_N_sf"/>
</dbReference>
<name>A0ABS1VTC0_9ACTN</name>
<dbReference type="Proteomes" id="UP000598996">
    <property type="component" value="Unassembled WGS sequence"/>
</dbReference>
<evidence type="ECO:0000256" key="3">
    <source>
        <dbReference type="ARBA" id="ARBA00024484"/>
    </source>
</evidence>
<dbReference type="SUPFAM" id="SSF56801">
    <property type="entry name" value="Acetyl-CoA synthetase-like"/>
    <property type="match status" value="1"/>
</dbReference>
<dbReference type="RefSeq" id="WP_202994331.1">
    <property type="nucleotide sequence ID" value="NZ_JAENHO010000007.1"/>
</dbReference>
<dbReference type="InterPro" id="IPR020845">
    <property type="entry name" value="AMP-binding_CS"/>
</dbReference>
<dbReference type="Gene3D" id="3.30.300.30">
    <property type="match status" value="1"/>
</dbReference>
<evidence type="ECO:0000256" key="2">
    <source>
        <dbReference type="ARBA" id="ARBA00022840"/>
    </source>
</evidence>
<dbReference type="PROSITE" id="PS00455">
    <property type="entry name" value="AMP_BINDING"/>
    <property type="match status" value="1"/>
</dbReference>
<dbReference type="Gene3D" id="3.40.50.12780">
    <property type="entry name" value="N-terminal domain of ligase-like"/>
    <property type="match status" value="1"/>
</dbReference>
<keyword evidence="2" id="KW-0067">ATP-binding</keyword>
<dbReference type="CDD" id="cd05907">
    <property type="entry name" value="VL_LC_FACS_like"/>
    <property type="match status" value="1"/>
</dbReference>
<comment type="catalytic activity">
    <reaction evidence="3">
        <text>a long-chain fatty acid + ATP + CoA = a long-chain fatty acyl-CoA + AMP + diphosphate</text>
        <dbReference type="Rhea" id="RHEA:15421"/>
        <dbReference type="ChEBI" id="CHEBI:30616"/>
        <dbReference type="ChEBI" id="CHEBI:33019"/>
        <dbReference type="ChEBI" id="CHEBI:57287"/>
        <dbReference type="ChEBI" id="CHEBI:57560"/>
        <dbReference type="ChEBI" id="CHEBI:83139"/>
        <dbReference type="ChEBI" id="CHEBI:456215"/>
        <dbReference type="EC" id="6.2.1.3"/>
    </reaction>
    <physiologicalReaction direction="left-to-right" evidence="3">
        <dbReference type="Rhea" id="RHEA:15422"/>
    </physiologicalReaction>
</comment>
<keyword evidence="6" id="KW-1185">Reference proteome</keyword>
<dbReference type="EMBL" id="JAENHO010000007">
    <property type="protein sequence ID" value="MBL7257710.1"/>
    <property type="molecule type" value="Genomic_DNA"/>
</dbReference>